<feature type="region of interest" description="Disordered" evidence="1">
    <location>
        <begin position="400"/>
        <end position="488"/>
    </location>
</feature>
<feature type="transmembrane region" description="Helical" evidence="2">
    <location>
        <begin position="60"/>
        <end position="81"/>
    </location>
</feature>
<feature type="domain" description="DUF6534" evidence="3">
    <location>
        <begin position="140"/>
        <end position="236"/>
    </location>
</feature>
<keyword evidence="2" id="KW-1133">Transmembrane helix</keyword>
<accession>A0A6A4HZW2</accession>
<proteinExistence type="predicted"/>
<keyword evidence="5" id="KW-1185">Reference proteome</keyword>
<name>A0A6A4HZW2_9AGAR</name>
<keyword evidence="2" id="KW-0812">Transmembrane</keyword>
<organism evidence="4 5">
    <name type="scientific">Gymnopus androsaceus JB14</name>
    <dbReference type="NCBI Taxonomy" id="1447944"/>
    <lineage>
        <taxon>Eukaryota</taxon>
        <taxon>Fungi</taxon>
        <taxon>Dikarya</taxon>
        <taxon>Basidiomycota</taxon>
        <taxon>Agaricomycotina</taxon>
        <taxon>Agaricomycetes</taxon>
        <taxon>Agaricomycetidae</taxon>
        <taxon>Agaricales</taxon>
        <taxon>Marasmiineae</taxon>
        <taxon>Omphalotaceae</taxon>
        <taxon>Gymnopus</taxon>
    </lineage>
</organism>
<evidence type="ECO:0000256" key="2">
    <source>
        <dbReference type="SAM" id="Phobius"/>
    </source>
</evidence>
<keyword evidence="2" id="KW-0472">Membrane</keyword>
<evidence type="ECO:0000313" key="5">
    <source>
        <dbReference type="Proteomes" id="UP000799118"/>
    </source>
</evidence>
<feature type="transmembrane region" description="Helical" evidence="2">
    <location>
        <begin position="15"/>
        <end position="40"/>
    </location>
</feature>
<dbReference type="AlphaFoldDB" id="A0A6A4HZW2"/>
<dbReference type="EMBL" id="ML769437">
    <property type="protein sequence ID" value="KAE9402244.1"/>
    <property type="molecule type" value="Genomic_DNA"/>
</dbReference>
<protein>
    <recommendedName>
        <fullName evidence="3">DUF6534 domain-containing protein</fullName>
    </recommendedName>
</protein>
<feature type="transmembrane region" description="Helical" evidence="2">
    <location>
        <begin position="210"/>
        <end position="232"/>
    </location>
</feature>
<dbReference type="PANTHER" id="PTHR40465:SF1">
    <property type="entry name" value="DUF6534 DOMAIN-CONTAINING PROTEIN"/>
    <property type="match status" value="1"/>
</dbReference>
<feature type="compositionally biased region" description="Basic residues" evidence="1">
    <location>
        <begin position="421"/>
        <end position="433"/>
    </location>
</feature>
<feature type="compositionally biased region" description="Basic and acidic residues" evidence="1">
    <location>
        <begin position="453"/>
        <end position="488"/>
    </location>
</feature>
<feature type="transmembrane region" description="Helical" evidence="2">
    <location>
        <begin position="93"/>
        <end position="115"/>
    </location>
</feature>
<evidence type="ECO:0000313" key="4">
    <source>
        <dbReference type="EMBL" id="KAE9402244.1"/>
    </source>
</evidence>
<dbReference type="Proteomes" id="UP000799118">
    <property type="component" value="Unassembled WGS sequence"/>
</dbReference>
<evidence type="ECO:0000259" key="3">
    <source>
        <dbReference type="Pfam" id="PF20152"/>
    </source>
</evidence>
<feature type="transmembrane region" description="Helical" evidence="2">
    <location>
        <begin position="135"/>
        <end position="155"/>
    </location>
</feature>
<reference evidence="4" key="1">
    <citation type="journal article" date="2019" name="Environ. Microbiol.">
        <title>Fungal ecological strategies reflected in gene transcription - a case study of two litter decomposers.</title>
        <authorList>
            <person name="Barbi F."/>
            <person name="Kohler A."/>
            <person name="Barry K."/>
            <person name="Baskaran P."/>
            <person name="Daum C."/>
            <person name="Fauchery L."/>
            <person name="Ihrmark K."/>
            <person name="Kuo A."/>
            <person name="LaButti K."/>
            <person name="Lipzen A."/>
            <person name="Morin E."/>
            <person name="Grigoriev I.V."/>
            <person name="Henrissat B."/>
            <person name="Lindahl B."/>
            <person name="Martin F."/>
        </authorList>
    </citation>
    <scope>NUCLEOTIDE SEQUENCE</scope>
    <source>
        <strain evidence="4">JB14</strain>
    </source>
</reference>
<evidence type="ECO:0000256" key="1">
    <source>
        <dbReference type="SAM" id="MobiDB-lite"/>
    </source>
</evidence>
<sequence length="488" mass="53620">MSAGLSAAEQAQIDIVLGGVVVSNYLSYLTMGIVLCASMWTYDWAVANYGNPTIMAFLPWALPTEGFLMATCGLTVQLFFALRIWMMSMRKNWILPVVIGCLSILGWCMLCWTTHIAATHKSISDIMLARPAGHIWLGGSVCADVLITGSMIYYLDLRFRMKPLFPSSISANRSLHRRLRKLIVRTVECNVLSLLVQTVSIGLFNRSNVGFYFVVPNMTMAKIFTFSLLVSLNSRHTDNDYGTSQRGSSSRGDRGVELTVLHTSSIPSTQVSAHTQRETAGDLEEQAQRPMFNHDRYDTHVVISPHPSTESLHFIHRLYLPQCISNPSFPFAALAIALAVNGAPVDPIYARSNGLVTSNDPEARSELLGSSDIFRREGLVGLSAHLAEKGAKIGAKAVENHEEKKGAHTAADAAGEEAKKKAEKKRRRAKRCTHPPTTPPPTHNNAPALAGTKKPEPKKEEPKKDRRRTQEGGAKKENQEGGAKERGT</sequence>
<dbReference type="Pfam" id="PF20152">
    <property type="entry name" value="DUF6534"/>
    <property type="match status" value="1"/>
</dbReference>
<dbReference type="PANTHER" id="PTHR40465">
    <property type="entry name" value="CHROMOSOME 1, WHOLE GENOME SHOTGUN SEQUENCE"/>
    <property type="match status" value="1"/>
</dbReference>
<dbReference type="InterPro" id="IPR045339">
    <property type="entry name" value="DUF6534"/>
</dbReference>
<gene>
    <name evidence="4" type="ORF">BT96DRAFT_991411</name>
</gene>
<feature type="transmembrane region" description="Helical" evidence="2">
    <location>
        <begin position="182"/>
        <end position="204"/>
    </location>
</feature>